<feature type="transmembrane region" description="Helical" evidence="6">
    <location>
        <begin position="140"/>
        <end position="159"/>
    </location>
</feature>
<organism evidence="8 9">
    <name type="scientific">Parahaliea maris</name>
    <dbReference type="NCBI Taxonomy" id="2716870"/>
    <lineage>
        <taxon>Bacteria</taxon>
        <taxon>Pseudomonadati</taxon>
        <taxon>Pseudomonadota</taxon>
        <taxon>Gammaproteobacteria</taxon>
        <taxon>Cellvibrionales</taxon>
        <taxon>Halieaceae</taxon>
        <taxon>Parahaliea</taxon>
    </lineage>
</organism>
<dbReference type="Pfam" id="PF04138">
    <property type="entry name" value="GtrA_DPMS_TM"/>
    <property type="match status" value="1"/>
</dbReference>
<comment type="subcellular location">
    <subcellularLocation>
        <location evidence="1">Membrane</location>
        <topology evidence="1">Multi-pass membrane protein</topology>
    </subcellularLocation>
</comment>
<comment type="similarity">
    <text evidence="2">Belongs to the GtrA family.</text>
</comment>
<keyword evidence="4 6" id="KW-1133">Transmembrane helix</keyword>
<evidence type="ECO:0000256" key="5">
    <source>
        <dbReference type="ARBA" id="ARBA00023136"/>
    </source>
</evidence>
<dbReference type="AlphaFoldDB" id="A0A5C8ZSB1"/>
<evidence type="ECO:0000256" key="4">
    <source>
        <dbReference type="ARBA" id="ARBA00022989"/>
    </source>
</evidence>
<proteinExistence type="inferred from homology"/>
<sequence length="171" mass="18964">MGLRSLESVCWENMSHEFSSRRKDGHSISFVKSMSNKPSLIDRCLGGELLRFAIVGAIATAVHVFFYLSLYPALVARATTANLVAFSLAVLVSYAGNSRWVFRDTTSSSTQLVKFIASALTGVTLNTFFAWYIVDYLKVSRYLSVVVMITTTPIVVFVLNKYFVFTGNSSN</sequence>
<comment type="caution">
    <text evidence="8">The sequence shown here is derived from an EMBL/GenBank/DDBJ whole genome shotgun (WGS) entry which is preliminary data.</text>
</comment>
<evidence type="ECO:0000313" key="9">
    <source>
        <dbReference type="Proteomes" id="UP000321039"/>
    </source>
</evidence>
<accession>A0A5C8ZSB1</accession>
<keyword evidence="9" id="KW-1185">Reference proteome</keyword>
<dbReference type="PANTHER" id="PTHR38459:SF1">
    <property type="entry name" value="PROPHAGE BACTOPRENOL-LINKED GLUCOSE TRANSLOCASE HOMOLOG"/>
    <property type="match status" value="1"/>
</dbReference>
<evidence type="ECO:0000259" key="7">
    <source>
        <dbReference type="Pfam" id="PF04138"/>
    </source>
</evidence>
<dbReference type="InterPro" id="IPR051401">
    <property type="entry name" value="GtrA_CellWall_Glycosyl"/>
</dbReference>
<evidence type="ECO:0000256" key="3">
    <source>
        <dbReference type="ARBA" id="ARBA00022692"/>
    </source>
</evidence>
<feature type="transmembrane region" description="Helical" evidence="6">
    <location>
        <begin position="74"/>
        <end position="94"/>
    </location>
</feature>
<feature type="transmembrane region" description="Helical" evidence="6">
    <location>
        <begin position="49"/>
        <end position="68"/>
    </location>
</feature>
<dbReference type="GO" id="GO:0005886">
    <property type="term" value="C:plasma membrane"/>
    <property type="evidence" value="ECO:0007669"/>
    <property type="project" value="TreeGrafter"/>
</dbReference>
<evidence type="ECO:0000256" key="2">
    <source>
        <dbReference type="ARBA" id="ARBA00009399"/>
    </source>
</evidence>
<evidence type="ECO:0000313" key="8">
    <source>
        <dbReference type="EMBL" id="TXS91336.1"/>
    </source>
</evidence>
<dbReference type="PANTHER" id="PTHR38459">
    <property type="entry name" value="PROPHAGE BACTOPRENOL-LINKED GLUCOSE TRANSLOCASE HOMOLOG"/>
    <property type="match status" value="1"/>
</dbReference>
<gene>
    <name evidence="8" type="ORF">FV139_16525</name>
</gene>
<evidence type="ECO:0000256" key="6">
    <source>
        <dbReference type="SAM" id="Phobius"/>
    </source>
</evidence>
<reference evidence="8 9" key="1">
    <citation type="submission" date="2019-08" db="EMBL/GenBank/DDBJ databases">
        <title>Parahaliea maris sp. nov., isolated from the surface seawater.</title>
        <authorList>
            <person name="Liu Y."/>
        </authorList>
    </citation>
    <scope>NUCLEOTIDE SEQUENCE [LARGE SCALE GENOMIC DNA]</scope>
    <source>
        <strain evidence="8 9">HSLHS9</strain>
    </source>
</reference>
<dbReference type="InterPro" id="IPR007267">
    <property type="entry name" value="GtrA_DPMS_TM"/>
</dbReference>
<dbReference type="EMBL" id="VRZA01000006">
    <property type="protein sequence ID" value="TXS91336.1"/>
    <property type="molecule type" value="Genomic_DNA"/>
</dbReference>
<feature type="transmembrane region" description="Helical" evidence="6">
    <location>
        <begin position="115"/>
        <end position="134"/>
    </location>
</feature>
<protein>
    <submittedName>
        <fullName evidence="8">GtrA family protein</fullName>
    </submittedName>
</protein>
<keyword evidence="5 6" id="KW-0472">Membrane</keyword>
<name>A0A5C8ZSB1_9GAMM</name>
<feature type="domain" description="GtrA/DPMS transmembrane" evidence="7">
    <location>
        <begin position="51"/>
        <end position="165"/>
    </location>
</feature>
<keyword evidence="3 6" id="KW-0812">Transmembrane</keyword>
<dbReference type="Proteomes" id="UP000321039">
    <property type="component" value="Unassembled WGS sequence"/>
</dbReference>
<dbReference type="GO" id="GO:0000271">
    <property type="term" value="P:polysaccharide biosynthetic process"/>
    <property type="evidence" value="ECO:0007669"/>
    <property type="project" value="InterPro"/>
</dbReference>
<evidence type="ECO:0000256" key="1">
    <source>
        <dbReference type="ARBA" id="ARBA00004141"/>
    </source>
</evidence>